<evidence type="ECO:0000313" key="1">
    <source>
        <dbReference type="EMBL" id="THC87433.1"/>
    </source>
</evidence>
<keyword evidence="2" id="KW-1185">Reference proteome</keyword>
<gene>
    <name evidence="1" type="ORF">EYZ11_013120</name>
</gene>
<accession>A0A4S3IYJ2</accession>
<organism evidence="1 2">
    <name type="scientific">Aspergillus tanneri</name>
    <dbReference type="NCBI Taxonomy" id="1220188"/>
    <lineage>
        <taxon>Eukaryota</taxon>
        <taxon>Fungi</taxon>
        <taxon>Dikarya</taxon>
        <taxon>Ascomycota</taxon>
        <taxon>Pezizomycotina</taxon>
        <taxon>Eurotiomycetes</taxon>
        <taxon>Eurotiomycetidae</taxon>
        <taxon>Eurotiales</taxon>
        <taxon>Aspergillaceae</taxon>
        <taxon>Aspergillus</taxon>
        <taxon>Aspergillus subgen. Circumdati</taxon>
    </lineage>
</organism>
<reference evidence="1 2" key="1">
    <citation type="submission" date="2019-03" db="EMBL/GenBank/DDBJ databases">
        <title>The genome sequence of a newly discovered highly antifungal drug resistant Aspergillus species, Aspergillus tanneri NIH 1004.</title>
        <authorList>
            <person name="Mounaud S."/>
            <person name="Singh I."/>
            <person name="Joardar V."/>
            <person name="Pakala S."/>
            <person name="Pakala S."/>
            <person name="Venepally P."/>
            <person name="Hoover J."/>
            <person name="Nierman W."/>
            <person name="Chung J."/>
            <person name="Losada L."/>
        </authorList>
    </citation>
    <scope>NUCLEOTIDE SEQUENCE [LARGE SCALE GENOMIC DNA]</scope>
    <source>
        <strain evidence="1 2">NIH1004</strain>
    </source>
</reference>
<proteinExistence type="predicted"/>
<dbReference type="VEuPathDB" id="FungiDB:EYZ11_013120"/>
<name>A0A4S3IYJ2_9EURO</name>
<protein>
    <submittedName>
        <fullName evidence="1">Uncharacterized protein</fullName>
    </submittedName>
</protein>
<comment type="caution">
    <text evidence="1">The sequence shown here is derived from an EMBL/GenBank/DDBJ whole genome shotgun (WGS) entry which is preliminary data.</text>
</comment>
<dbReference type="AlphaFoldDB" id="A0A4S3IYJ2"/>
<sequence length="82" mass="9151">MPATGYYNPNVIPFRAPDLRASSINMSTYPRELYSTLHVSAGCATSRNRYRYIAALGSRGIRRTIKAIEEAFSGQTKCNYSP</sequence>
<evidence type="ECO:0000313" key="2">
    <source>
        <dbReference type="Proteomes" id="UP000308092"/>
    </source>
</evidence>
<dbReference type="Proteomes" id="UP000308092">
    <property type="component" value="Unassembled WGS sequence"/>
</dbReference>
<dbReference type="EMBL" id="SOSA01001214">
    <property type="protein sequence ID" value="THC87433.1"/>
    <property type="molecule type" value="Genomic_DNA"/>
</dbReference>